<evidence type="ECO:0000256" key="1">
    <source>
        <dbReference type="SAM" id="MobiDB-lite"/>
    </source>
</evidence>
<dbReference type="EMBL" id="WJQU01000002">
    <property type="protein sequence ID" value="KAJ6642743.1"/>
    <property type="molecule type" value="Genomic_DNA"/>
</dbReference>
<reference evidence="2" key="1">
    <citation type="submission" date="2022-07" db="EMBL/GenBank/DDBJ databases">
        <authorList>
            <person name="Trinca V."/>
            <person name="Uliana J.V.C."/>
            <person name="Torres T.T."/>
            <person name="Ward R.J."/>
            <person name="Monesi N."/>
        </authorList>
    </citation>
    <scope>NUCLEOTIDE SEQUENCE</scope>
    <source>
        <strain evidence="2">HSMRA1968</strain>
        <tissue evidence="2">Whole embryos</tissue>
    </source>
</reference>
<feature type="compositionally biased region" description="Polar residues" evidence="1">
    <location>
        <begin position="18"/>
        <end position="28"/>
    </location>
</feature>
<name>A0A9Q0N361_9DIPT</name>
<protein>
    <submittedName>
        <fullName evidence="2">Uncharacterized protein</fullName>
    </submittedName>
</protein>
<feature type="compositionally biased region" description="Polar residues" evidence="1">
    <location>
        <begin position="62"/>
        <end position="74"/>
    </location>
</feature>
<comment type="caution">
    <text evidence="2">The sequence shown here is derived from an EMBL/GenBank/DDBJ whole genome shotgun (WGS) entry which is preliminary data.</text>
</comment>
<sequence length="189" mass="21586">MLPVYLIRLLKETLSDKLGSNPSSTPQGQHRKWKRDNFSSAYQSMYPREQTRGVPGPRTEEPATQLNSNAPTTTLNFPFLKTNNETCHDQIVMSAENTSLGEILVSDESYYSEDTSSDDTTHHSKVNAKFQMEVGKGAEGYSDISLYRLYHPDINKVDVVNYFKELEWASKKSKLLNVSFVRELDRQIK</sequence>
<accession>A0A9Q0N361</accession>
<feature type="region of interest" description="Disordered" evidence="1">
    <location>
        <begin position="16"/>
        <end position="35"/>
    </location>
</feature>
<proteinExistence type="predicted"/>
<dbReference type="Proteomes" id="UP001151699">
    <property type="component" value="Chromosome B"/>
</dbReference>
<evidence type="ECO:0000313" key="2">
    <source>
        <dbReference type="EMBL" id="KAJ6642743.1"/>
    </source>
</evidence>
<gene>
    <name evidence="2" type="ORF">Bhyg_07697</name>
</gene>
<feature type="region of interest" description="Disordered" evidence="1">
    <location>
        <begin position="46"/>
        <end position="74"/>
    </location>
</feature>
<evidence type="ECO:0000313" key="3">
    <source>
        <dbReference type="Proteomes" id="UP001151699"/>
    </source>
</evidence>
<dbReference type="AlphaFoldDB" id="A0A9Q0N361"/>
<keyword evidence="3" id="KW-1185">Reference proteome</keyword>
<organism evidence="2 3">
    <name type="scientific">Pseudolycoriella hygida</name>
    <dbReference type="NCBI Taxonomy" id="35572"/>
    <lineage>
        <taxon>Eukaryota</taxon>
        <taxon>Metazoa</taxon>
        <taxon>Ecdysozoa</taxon>
        <taxon>Arthropoda</taxon>
        <taxon>Hexapoda</taxon>
        <taxon>Insecta</taxon>
        <taxon>Pterygota</taxon>
        <taxon>Neoptera</taxon>
        <taxon>Endopterygota</taxon>
        <taxon>Diptera</taxon>
        <taxon>Nematocera</taxon>
        <taxon>Sciaroidea</taxon>
        <taxon>Sciaridae</taxon>
        <taxon>Pseudolycoriella</taxon>
    </lineage>
</organism>